<accession>A0A7W7PLM1</accession>
<evidence type="ECO:0000313" key="2">
    <source>
        <dbReference type="Proteomes" id="UP000556084"/>
    </source>
</evidence>
<sequence length="62" mass="7156">MTSSPQNPQDVLTPELGTGFHVRWYRHHEGRAIGPFDTVDELTSYMTRHRLPRPDELLAPVE</sequence>
<dbReference type="EMBL" id="JACHJH010000003">
    <property type="protein sequence ID" value="MBB4893553.1"/>
    <property type="molecule type" value="Genomic_DNA"/>
</dbReference>
<proteinExistence type="predicted"/>
<protein>
    <submittedName>
        <fullName evidence="1">Uncharacterized protein</fullName>
    </submittedName>
</protein>
<reference evidence="1 2" key="1">
    <citation type="submission" date="2020-08" db="EMBL/GenBank/DDBJ databases">
        <title>Genomic Encyclopedia of Type Strains, Phase III (KMG-III): the genomes of soil and plant-associated and newly described type strains.</title>
        <authorList>
            <person name="Whitman W."/>
        </authorList>
    </citation>
    <scope>NUCLEOTIDE SEQUENCE [LARGE SCALE GENOMIC DNA]</scope>
    <source>
        <strain evidence="1 2">CECT 3266</strain>
    </source>
</reference>
<name>A0A7W7PLM1_9ACTN</name>
<organism evidence="1 2">
    <name type="scientific">Streptomyces olivoverticillatus</name>
    <dbReference type="NCBI Taxonomy" id="66427"/>
    <lineage>
        <taxon>Bacteria</taxon>
        <taxon>Bacillati</taxon>
        <taxon>Actinomycetota</taxon>
        <taxon>Actinomycetes</taxon>
        <taxon>Kitasatosporales</taxon>
        <taxon>Streptomycetaceae</taxon>
        <taxon>Streptomyces</taxon>
    </lineage>
</organism>
<dbReference type="Proteomes" id="UP000556084">
    <property type="component" value="Unassembled WGS sequence"/>
</dbReference>
<keyword evidence="2" id="KW-1185">Reference proteome</keyword>
<dbReference type="RefSeq" id="WP_184349420.1">
    <property type="nucleotide sequence ID" value="NZ_JACHJH010000003.1"/>
</dbReference>
<gene>
    <name evidence="1" type="ORF">FHS39_002584</name>
</gene>
<dbReference type="AlphaFoldDB" id="A0A7W7PLM1"/>
<evidence type="ECO:0000313" key="1">
    <source>
        <dbReference type="EMBL" id="MBB4893553.1"/>
    </source>
</evidence>
<comment type="caution">
    <text evidence="1">The sequence shown here is derived from an EMBL/GenBank/DDBJ whole genome shotgun (WGS) entry which is preliminary data.</text>
</comment>